<gene>
    <name evidence="2" type="primary">PowCR01_000191400</name>
    <name evidence="2" type="ORF">POWCR01_000191400</name>
</gene>
<dbReference type="Pfam" id="PF05795">
    <property type="entry name" value="Plasmodium_Vir"/>
    <property type="match status" value="2"/>
</dbReference>
<feature type="transmembrane region" description="Helical" evidence="1">
    <location>
        <begin position="267"/>
        <end position="286"/>
    </location>
</feature>
<evidence type="ECO:0000313" key="2">
    <source>
        <dbReference type="EMBL" id="SBT74206.1"/>
    </source>
</evidence>
<keyword evidence="1" id="KW-1133">Transmembrane helix</keyword>
<dbReference type="OrthoDB" id="388245at2759"/>
<dbReference type="AlphaFoldDB" id="A0A1C3KJU5"/>
<organism evidence="2 3">
    <name type="scientific">Plasmodium ovale</name>
    <name type="common">malaria parasite P. ovale</name>
    <dbReference type="NCBI Taxonomy" id="36330"/>
    <lineage>
        <taxon>Eukaryota</taxon>
        <taxon>Sar</taxon>
        <taxon>Alveolata</taxon>
        <taxon>Apicomplexa</taxon>
        <taxon>Aconoidasida</taxon>
        <taxon>Haemosporida</taxon>
        <taxon>Plasmodiidae</taxon>
        <taxon>Plasmodium</taxon>
        <taxon>Plasmodium (Plasmodium)</taxon>
    </lineage>
</organism>
<evidence type="ECO:0000256" key="1">
    <source>
        <dbReference type="SAM" id="Phobius"/>
    </source>
</evidence>
<keyword evidence="1" id="KW-0812">Transmembrane</keyword>
<keyword evidence="1" id="KW-0472">Membrane</keyword>
<proteinExistence type="predicted"/>
<accession>A0A1C3KJU5</accession>
<dbReference type="InterPro" id="IPR008780">
    <property type="entry name" value="Plasmodium_Vir"/>
</dbReference>
<reference evidence="2 3" key="1">
    <citation type="submission" date="2016-06" db="EMBL/GenBank/DDBJ databases">
        <authorList>
            <consortium name="Pathogen Informatics"/>
        </authorList>
    </citation>
    <scope>NUCLEOTIDE SEQUENCE [LARGE SCALE GENOMIC DNA]</scope>
</reference>
<evidence type="ECO:0000313" key="3">
    <source>
        <dbReference type="Proteomes" id="UP000243200"/>
    </source>
</evidence>
<dbReference type="VEuPathDB" id="PlasmoDB:POWCR01_000191400"/>
<dbReference type="EMBL" id="FLRJ01000656">
    <property type="protein sequence ID" value="SBT74206.1"/>
    <property type="molecule type" value="Genomic_DNA"/>
</dbReference>
<sequence length="344" mass="40707">MTDEKKALEQIDSLYFDYKLENINGKCDNCLSCYEYGSTLKNSFSFRLLCQRLVKNIEYIHVIHGINGKYSDKKSCNDFIYWIYNNVSNMNDITDKTEINNIFNELTKVWVKVNEKLKRSGKDPLGTCNISEINTLDFDELRKKKIMSDYCQNFENLRIKLTSQNRVYCDIYYEYFMKTKKAYDDVFKECYEQGAGSKCPNVCKDKHYDPEIILTKLKCNKIPAPEKQQKFILEETCNAEKVSLKSELQRDILAASNRTFDYSDPRVVSLILFTFWGIFITFFFLYKVTPFGSWIRNNLFKEKIVRDNFDEPIDDESIYDYSESVNTNMQNAEYNISYNNDWNP</sequence>
<protein>
    <submittedName>
        <fullName evidence="2">Plasmodium vivax Vir protein, putative</fullName>
    </submittedName>
</protein>
<name>A0A1C3KJU5_PLAOA</name>
<dbReference type="VEuPathDB" id="PlasmoDB:PocGH01_00157800"/>
<dbReference type="Proteomes" id="UP000243200">
    <property type="component" value="Unassembled WGS sequence"/>
</dbReference>